<keyword evidence="4" id="KW-0547">Nucleotide-binding</keyword>
<feature type="transmembrane region" description="Helical" evidence="9">
    <location>
        <begin position="1508"/>
        <end position="1529"/>
    </location>
</feature>
<dbReference type="CDD" id="cd03249">
    <property type="entry name" value="ABC_MTABC3_MDL1_MDL2"/>
    <property type="match status" value="1"/>
</dbReference>
<dbReference type="Proteomes" id="UP001259832">
    <property type="component" value="Unassembled WGS sequence"/>
</dbReference>
<proteinExistence type="inferred from homology"/>
<feature type="region of interest" description="Disordered" evidence="8">
    <location>
        <begin position="1160"/>
        <end position="1190"/>
    </location>
</feature>
<feature type="domain" description="ABC transporter" evidence="10">
    <location>
        <begin position="1828"/>
        <end position="2071"/>
    </location>
</feature>
<comment type="caution">
    <text evidence="12">The sequence shown here is derived from an EMBL/GenBank/DDBJ whole genome shotgun (WGS) entry which is preliminary data.</text>
</comment>
<dbReference type="InterPro" id="IPR039421">
    <property type="entry name" value="Type_1_exporter"/>
</dbReference>
<evidence type="ECO:0000256" key="4">
    <source>
        <dbReference type="ARBA" id="ARBA00022741"/>
    </source>
</evidence>
<dbReference type="PROSITE" id="PS00211">
    <property type="entry name" value="ABC_TRANSPORTER_1"/>
    <property type="match status" value="1"/>
</dbReference>
<dbReference type="PANTHER" id="PTHR43394">
    <property type="entry name" value="ATP-DEPENDENT PERMEASE MDL1, MITOCHONDRIAL"/>
    <property type="match status" value="1"/>
</dbReference>
<evidence type="ECO:0000256" key="7">
    <source>
        <dbReference type="ARBA" id="ARBA00023136"/>
    </source>
</evidence>
<feature type="region of interest" description="Disordered" evidence="8">
    <location>
        <begin position="1063"/>
        <end position="1110"/>
    </location>
</feature>
<comment type="subcellular location">
    <subcellularLocation>
        <location evidence="1">Membrane</location>
        <topology evidence="1">Multi-pass membrane protein</topology>
    </subcellularLocation>
</comment>
<name>A0AAD9LL86_9STRA</name>
<evidence type="ECO:0000256" key="3">
    <source>
        <dbReference type="ARBA" id="ARBA00022692"/>
    </source>
</evidence>
<dbReference type="InterPro" id="IPR003439">
    <property type="entry name" value="ABC_transporter-like_ATP-bd"/>
</dbReference>
<evidence type="ECO:0000313" key="13">
    <source>
        <dbReference type="Proteomes" id="UP001259832"/>
    </source>
</evidence>
<dbReference type="GO" id="GO:0090374">
    <property type="term" value="P:oligopeptide export from mitochondrion"/>
    <property type="evidence" value="ECO:0007669"/>
    <property type="project" value="TreeGrafter"/>
</dbReference>
<feature type="region of interest" description="Disordered" evidence="8">
    <location>
        <begin position="1370"/>
        <end position="1389"/>
    </location>
</feature>
<dbReference type="InterPro" id="IPR017871">
    <property type="entry name" value="ABC_transporter-like_CS"/>
</dbReference>
<dbReference type="InterPro" id="IPR003593">
    <property type="entry name" value="AAA+_ATPase"/>
</dbReference>
<dbReference type="GO" id="GO:0005743">
    <property type="term" value="C:mitochondrial inner membrane"/>
    <property type="evidence" value="ECO:0007669"/>
    <property type="project" value="TreeGrafter"/>
</dbReference>
<evidence type="ECO:0000256" key="8">
    <source>
        <dbReference type="SAM" id="MobiDB-lite"/>
    </source>
</evidence>
<evidence type="ECO:0000259" key="11">
    <source>
        <dbReference type="PROSITE" id="PS50929"/>
    </source>
</evidence>
<feature type="transmembrane region" description="Helical" evidence="9">
    <location>
        <begin position="1420"/>
        <end position="1440"/>
    </location>
</feature>
<gene>
    <name evidence="12" type="ORF">P3T76_008016</name>
</gene>
<dbReference type="GO" id="GO:0015421">
    <property type="term" value="F:ABC-type oligopeptide transporter activity"/>
    <property type="evidence" value="ECO:0007669"/>
    <property type="project" value="TreeGrafter"/>
</dbReference>
<sequence length="2075" mass="230837">MAGNGSTECIMSLLGLDSLSVAEELRFMVGGRFRMPQQIQLADILTAMQSTCTLVNVTSWFSHQFDPTDDVEHYLQDLIRMHHYISAHNRQRPLRSSHLGSTSETSSAAVTGQLLHFYASFADSRDRHLLTKIYQTLGLSRAVTYCVVANTLPFKFQKEFLDLFVEDLPELREWINWIDELDHTTSRNEGAIDGQEVYGPGYESAVSFVSRAIREHCLLTWLQLLRPLDTPKRLALIEAVQTLLAASNNSSFLAPSTSTLKKLGRFYETTGISAAKLLELAVAVRLELALLLEEFPTIILITIFAKFNSEKMIHLVVKRGLPFFPKNDLLRMLEALDPAEASATEVFVSTLFHFGRKKVDFLLLFLSFSSQSQLRFLDLMVATFNSPLNTELPDLEEEDPEDAFASQIHLQGNYFLLKFFLFARLRSPDLVIQKLSTLLTEMAQQLMYNVEVHSAEDFLILGRGLEIVALPCLQHFLRLFLSIHLDWREALVVLVEEMPGEDALPLYDTLLSLQSSVATSGNVTTVLQMLGGLDKKDKRLLCKDILTNHSDAQNGDTSPSSTTDIHAKVLLYLCECELARHKVLRLLRAIPFLEYEHLLFFLRTQRMPEQVALTRLMLSMPSDANCRLLAKMSAWQTEALDAFFQVLLMLAKVEYKMFAKLMGSKYVNAEQLEIFITVAVDMMNQASSRELVIFAAELPVEVRYLLFEMLTDHPEKGVLLRIISYSTRVPPELMHILVALFHRMTWEIRSSFIEQLRALEAVSDVQSLAEVASNLQENQELRLMVLLFNPLQIPIRISLVDLFLKIRVHERALVLSRLVKMPKSLVSSFCTTMCNPNCETISPSFCRVIGLVDTKYHVPLLGLLKSEPLWYFIRLMAEYCDNESRLEETTELLNRVADVVCLFTLQEHFLVLRDVIRGALGDALPLGDIVGVLALFPSIPRLVEFLRYVVGFAKYARTTLIFRVLSKYQHPAFIFEMCRILDLDDAVFALKRLDRMWQRRHKELDMAIEPLARVFAGGSAQVKDDFCDLIVGFKGLSAALDDDKANGSIDRVVTPRVLDRARDDKLTSDSEDEDNNDGLLRLPTTTPPSHQPVPLSHHLQRTRPGQAFPRKRTDRKAWWQYLDDTSFLLLPSDRHDTTSLDQADSPMNTLPSVFALTEQPHSGRLNNNANSPLQLKDSVSSSAETLPKIQTESIQQTKKLQQALNPNVLAQTRTENHLNGDTLSRSESAPATLTFENDTQWSKQKRSRGVAAALDTPLEFHIGRDKGADFLQKQREQVFQEKGASRIRHARTPTAQAHVMEARVCRALGKRQVTLQTELSPLLRPDRHTVANAVATLAKAAKLRESAPQRFIMEAPICQNSAKILIKKVPASPKPTTPSKLSADPETQRSCEPVTPVRVARVWLLLDMLRRLPRSVAPCGVYLCSSCLLLTSFMFCSRSFQGAALSLTRARVHPRSNLLHFSPSRASQLLFSTLSDSKDSKEQDDIAPTQAGELKRLLSLYKPEKKPLAISISALGVSTFITMCVPYGMGKVIDVVSAGPAAAMPLPTVVTLLGGLFAVGSIANIIRVDTSNMIGERITNRLRQDTYASILRQELGFFDSSRTGELLNRLSADTTLIGKVLSDNVAGGLRSTGQALGSITMILVTCPQLAMVMLSVVPPIALGAVSYGRYVKTLTTKVQTQLSEATEVAEEKLGNIRVVRWFAKEPHEVEAHGQKVDEVLALARKRSLASATFFGGVDFGVKMSMLGVLGYGGQMVADGLLTSGDLTSFLLYTLYVGFSFAGLSSFYAELMKGIGASSRVFELLHRQPKIRVPEGGWAPLPVPFTGHIQFKDVAFAYPTRPDSEIFRGLNLEVLPNETLALVGPSGCGKSSVTSLLARFYELDGPRCGGNIMLDGADISTLNPAELRGLMGAVPQEPPLFACSIRDNIAYGCSEGQDATLDDVIRAAKTANAHDFIMSFPDGYDTIVGERGQALSGGQKQRVAIARALVKRPKILILDEATSALDPESERLVQDAVDRAKQGRTVILVAHRLSTIKSADRIAVISDGRVVEQGTFNELAARQDSTFSQVVLNGQN</sequence>
<evidence type="ECO:0000256" key="9">
    <source>
        <dbReference type="SAM" id="Phobius"/>
    </source>
</evidence>
<evidence type="ECO:0000256" key="1">
    <source>
        <dbReference type="ARBA" id="ARBA00004141"/>
    </source>
</evidence>
<feature type="transmembrane region" description="Helical" evidence="9">
    <location>
        <begin position="1728"/>
        <end position="1749"/>
    </location>
</feature>
<evidence type="ECO:0000313" key="12">
    <source>
        <dbReference type="EMBL" id="KAK1940565.1"/>
    </source>
</evidence>
<evidence type="ECO:0000256" key="5">
    <source>
        <dbReference type="ARBA" id="ARBA00022840"/>
    </source>
</evidence>
<reference evidence="12" key="1">
    <citation type="submission" date="2023-08" db="EMBL/GenBank/DDBJ databases">
        <title>Reference Genome Resource for the Citrus Pathogen Phytophthora citrophthora.</title>
        <authorList>
            <person name="Moller H."/>
            <person name="Coetzee B."/>
            <person name="Rose L.J."/>
            <person name="Van Niekerk J.M."/>
        </authorList>
    </citation>
    <scope>NUCLEOTIDE SEQUENCE</scope>
    <source>
        <strain evidence="12">STE-U-9442</strain>
    </source>
</reference>
<dbReference type="CDD" id="cd18573">
    <property type="entry name" value="ABC_6TM_ABCB10_like"/>
    <property type="match status" value="1"/>
</dbReference>
<keyword evidence="3 9" id="KW-0812">Transmembrane</keyword>
<feature type="transmembrane region" description="Helical" evidence="9">
    <location>
        <begin position="1769"/>
        <end position="1790"/>
    </location>
</feature>
<dbReference type="Gene3D" id="1.20.1560.10">
    <property type="entry name" value="ABC transporter type 1, transmembrane domain"/>
    <property type="match status" value="1"/>
</dbReference>
<keyword evidence="7 9" id="KW-0472">Membrane</keyword>
<evidence type="ECO:0000256" key="6">
    <source>
        <dbReference type="ARBA" id="ARBA00022989"/>
    </source>
</evidence>
<dbReference type="SUPFAM" id="SSF52540">
    <property type="entry name" value="P-loop containing nucleoside triphosphate hydrolases"/>
    <property type="match status" value="1"/>
</dbReference>
<dbReference type="FunFam" id="1.20.1560.10:FF:000135">
    <property type="entry name" value="ATP-binding cassette sub-family B member 10"/>
    <property type="match status" value="1"/>
</dbReference>
<protein>
    <submittedName>
        <fullName evidence="12">ATP-binding cassette sub-family B member 10</fullName>
    </submittedName>
</protein>
<dbReference type="Pfam" id="PF00005">
    <property type="entry name" value="ABC_tran"/>
    <property type="match status" value="1"/>
</dbReference>
<dbReference type="Pfam" id="PF00664">
    <property type="entry name" value="ABC_membrane"/>
    <property type="match status" value="1"/>
</dbReference>
<keyword evidence="6 9" id="KW-1133">Transmembrane helix</keyword>
<accession>A0AAD9LL86</accession>
<dbReference type="PROSITE" id="PS50893">
    <property type="entry name" value="ABC_TRANSPORTER_2"/>
    <property type="match status" value="1"/>
</dbReference>
<dbReference type="InterPro" id="IPR027417">
    <property type="entry name" value="P-loop_NTPase"/>
</dbReference>
<dbReference type="FunFam" id="3.40.50.300:FF:000251">
    <property type="entry name" value="ABC transporter B family member 19"/>
    <property type="match status" value="1"/>
</dbReference>
<organism evidence="12 13">
    <name type="scientific">Phytophthora citrophthora</name>
    <dbReference type="NCBI Taxonomy" id="4793"/>
    <lineage>
        <taxon>Eukaryota</taxon>
        <taxon>Sar</taxon>
        <taxon>Stramenopiles</taxon>
        <taxon>Oomycota</taxon>
        <taxon>Peronosporomycetes</taxon>
        <taxon>Peronosporales</taxon>
        <taxon>Peronosporaceae</taxon>
        <taxon>Phytophthora</taxon>
    </lineage>
</organism>
<dbReference type="GO" id="GO:0005524">
    <property type="term" value="F:ATP binding"/>
    <property type="evidence" value="ECO:0007669"/>
    <property type="project" value="UniProtKB-KW"/>
</dbReference>
<feature type="domain" description="ABC transmembrane type-1" evidence="11">
    <location>
        <begin position="1509"/>
        <end position="1792"/>
    </location>
</feature>
<dbReference type="PANTHER" id="PTHR43394:SF1">
    <property type="entry name" value="ATP-BINDING CASSETTE SUB-FAMILY B MEMBER 10, MITOCHONDRIAL"/>
    <property type="match status" value="1"/>
</dbReference>
<dbReference type="Gene3D" id="3.40.50.300">
    <property type="entry name" value="P-loop containing nucleotide triphosphate hydrolases"/>
    <property type="match status" value="1"/>
</dbReference>
<dbReference type="PROSITE" id="PS50929">
    <property type="entry name" value="ABC_TM1F"/>
    <property type="match status" value="1"/>
</dbReference>
<evidence type="ECO:0000259" key="10">
    <source>
        <dbReference type="PROSITE" id="PS50893"/>
    </source>
</evidence>
<comment type="similarity">
    <text evidence="2">Belongs to the ABC transporter superfamily. ABCB family. Multidrug resistance exporter (TC 3.A.1.201) subfamily.</text>
</comment>
<keyword evidence="13" id="KW-1185">Reference proteome</keyword>
<dbReference type="SUPFAM" id="SSF90123">
    <property type="entry name" value="ABC transporter transmembrane region"/>
    <property type="match status" value="1"/>
</dbReference>
<dbReference type="InterPro" id="IPR011527">
    <property type="entry name" value="ABC1_TM_dom"/>
</dbReference>
<evidence type="ECO:0000256" key="2">
    <source>
        <dbReference type="ARBA" id="ARBA00007577"/>
    </source>
</evidence>
<dbReference type="GO" id="GO:0016887">
    <property type="term" value="F:ATP hydrolysis activity"/>
    <property type="evidence" value="ECO:0007669"/>
    <property type="project" value="InterPro"/>
</dbReference>
<feature type="transmembrane region" description="Helical" evidence="9">
    <location>
        <begin position="1549"/>
        <end position="1568"/>
    </location>
</feature>
<dbReference type="InterPro" id="IPR036640">
    <property type="entry name" value="ABC1_TM_sf"/>
</dbReference>
<dbReference type="SMART" id="SM00382">
    <property type="entry name" value="AAA"/>
    <property type="match status" value="1"/>
</dbReference>
<keyword evidence="5 12" id="KW-0067">ATP-binding</keyword>
<feature type="compositionally biased region" description="Polar residues" evidence="8">
    <location>
        <begin position="1164"/>
        <end position="1190"/>
    </location>
</feature>
<dbReference type="EMBL" id="JASMQC010000014">
    <property type="protein sequence ID" value="KAK1940565.1"/>
    <property type="molecule type" value="Genomic_DNA"/>
</dbReference>